<dbReference type="Gene3D" id="2.60.120.260">
    <property type="entry name" value="Galactose-binding domain-like"/>
    <property type="match status" value="1"/>
</dbReference>
<dbReference type="Pfam" id="PF22666">
    <property type="entry name" value="Glyco_hydro_2_N2"/>
    <property type="match status" value="1"/>
</dbReference>
<evidence type="ECO:0000313" key="6">
    <source>
        <dbReference type="EMBL" id="ACU72624.1"/>
    </source>
</evidence>
<dbReference type="InParanoid" id="C7QC05"/>
<evidence type="ECO:0000313" key="7">
    <source>
        <dbReference type="Proteomes" id="UP000000851"/>
    </source>
</evidence>
<dbReference type="GO" id="GO:0006516">
    <property type="term" value="P:glycoprotein catabolic process"/>
    <property type="evidence" value="ECO:0007669"/>
    <property type="project" value="TreeGrafter"/>
</dbReference>
<dbReference type="InterPro" id="IPR013783">
    <property type="entry name" value="Ig-like_fold"/>
</dbReference>
<evidence type="ECO:0000256" key="2">
    <source>
        <dbReference type="ARBA" id="ARBA00012754"/>
    </source>
</evidence>
<dbReference type="EMBL" id="CP001700">
    <property type="protein sequence ID" value="ACU72624.1"/>
    <property type="molecule type" value="Genomic_DNA"/>
</dbReference>
<dbReference type="SUPFAM" id="SSF51445">
    <property type="entry name" value="(Trans)glycosidases"/>
    <property type="match status" value="1"/>
</dbReference>
<dbReference type="GO" id="GO:0004567">
    <property type="term" value="F:beta-mannosidase activity"/>
    <property type="evidence" value="ECO:0007669"/>
    <property type="project" value="UniProtKB-EC"/>
</dbReference>
<keyword evidence="4" id="KW-0326">Glycosidase</keyword>
<dbReference type="PANTHER" id="PTHR43730:SF1">
    <property type="entry name" value="BETA-MANNOSIDASE"/>
    <property type="match status" value="1"/>
</dbReference>
<dbReference type="STRING" id="479433.Caci_3722"/>
<sequence>MTPTLTSRTELTAGWTLRAVGGDVPPELAGVSVPATVPGCVHLDLLAAGLIPDPYLDENEKLLGWIGRVDWRYETTFGWDGPNDSTDLVALGLDTVAVVELNGAVVAETRNMHRSYRIPVSDLLHQGTNTLAVTFTGALTAAEQAEKELGARPHVNRHPYNAIRKMASDYGWDWGPEIMTAGIWRPLYLESWRQAGIDAVRPLVALDGDTGVVSVFVDLRWAPESAEPLRMEVSVGDVLSSVDVPAGLRSAFAEVRVPLAKKWWPHGYGEQPLYDIGVRLLGDDVVLDAWHGRIGFRTVELDTTPDEHGTPFTLVVNGQPVFARGVNWVPGDCFPSRVGPELYEQRLIQAREANVNLIRVWGGGIYESDAFYDLCDELGLLVWQDFLLACAAYSEEEPLRSEIIAEACEAVTRLSPHPSLALWNGGNENVWGYHDWGWQEELDGRSWGWQYYSQILPDIVRELDPTRPYVPGSPYSPDPALHPNDPDHGTMHMWDVWNELDYTRYRDHTPRFASEFGFQGPPTLSTLTRAVHDRPLRVGSAAMLVHQKADDGDGKLARGLAGHLPAPATFEDWHWAASLNQARAVAFGVEHLRSLTPRCMGAVVWQLNDVWPVVSWSAVDGDGRRKPLWFALRRAFRDRLLTIQPRPDGLTLVAVNDSGEPWRAEVPVTRFDIDGTALASQMVSVEVAARGVAAWVLPPRITEPDDPARELIAAGLGADRTLSPFREDVDAALPEARLRTRVERVATGYRVTVIAETYVRDLALLADQVAADAQVDDALVTLLPGEQAVFDVRTSALVDPDAFDDPAVLRSANQLVTGDGVADVRGGGR</sequence>
<evidence type="ECO:0000256" key="4">
    <source>
        <dbReference type="ARBA" id="ARBA00023295"/>
    </source>
</evidence>
<feature type="domain" description="Beta-mannosidase-like galactose-binding" evidence="5">
    <location>
        <begin position="15"/>
        <end position="185"/>
    </location>
</feature>
<dbReference type="RefSeq" id="WP_015792353.1">
    <property type="nucleotide sequence ID" value="NC_013131.1"/>
</dbReference>
<keyword evidence="3" id="KW-0378">Hydrolase</keyword>
<dbReference type="Gene3D" id="2.60.40.10">
    <property type="entry name" value="Immunoglobulins"/>
    <property type="match status" value="1"/>
</dbReference>
<protein>
    <recommendedName>
        <fullName evidence="2">beta-mannosidase</fullName>
        <ecNumber evidence="2">3.2.1.25</ecNumber>
    </recommendedName>
</protein>
<evidence type="ECO:0000256" key="1">
    <source>
        <dbReference type="ARBA" id="ARBA00000829"/>
    </source>
</evidence>
<accession>C7QC05</accession>
<dbReference type="eggNOG" id="COG3250">
    <property type="taxonomic scope" value="Bacteria"/>
</dbReference>
<dbReference type="CAZy" id="GH2">
    <property type="family name" value="Glycoside Hydrolase Family 2"/>
</dbReference>
<dbReference type="AlphaFoldDB" id="C7QC05"/>
<dbReference type="InterPro" id="IPR008979">
    <property type="entry name" value="Galactose-bd-like_sf"/>
</dbReference>
<dbReference type="OrthoDB" id="9758603at2"/>
<dbReference type="SUPFAM" id="SSF49303">
    <property type="entry name" value="beta-Galactosidase/glucuronidase domain"/>
    <property type="match status" value="1"/>
</dbReference>
<dbReference type="InterPro" id="IPR054593">
    <property type="entry name" value="Beta-mannosidase-like_N2"/>
</dbReference>
<dbReference type="InterPro" id="IPR036156">
    <property type="entry name" value="Beta-gal/glucu_dom_sf"/>
</dbReference>
<dbReference type="KEGG" id="cai:Caci_3722"/>
<dbReference type="Gene3D" id="3.20.20.80">
    <property type="entry name" value="Glycosidases"/>
    <property type="match status" value="1"/>
</dbReference>
<dbReference type="FunFam" id="3.20.20.80:FF:000050">
    <property type="entry name" value="Beta-mannosidase B"/>
    <property type="match status" value="1"/>
</dbReference>
<comment type="catalytic activity">
    <reaction evidence="1">
        <text>Hydrolysis of terminal, non-reducing beta-D-mannose residues in beta-D-mannosides.</text>
        <dbReference type="EC" id="3.2.1.25"/>
    </reaction>
</comment>
<dbReference type="InterPro" id="IPR050887">
    <property type="entry name" value="Beta-mannosidase_GH2"/>
</dbReference>
<reference evidence="6 7" key="1">
    <citation type="journal article" date="2009" name="Stand. Genomic Sci.">
        <title>Complete genome sequence of Catenulispora acidiphila type strain (ID 139908).</title>
        <authorList>
            <person name="Copeland A."/>
            <person name="Lapidus A."/>
            <person name="Glavina Del Rio T."/>
            <person name="Nolan M."/>
            <person name="Lucas S."/>
            <person name="Chen F."/>
            <person name="Tice H."/>
            <person name="Cheng J.F."/>
            <person name="Bruce D."/>
            <person name="Goodwin L."/>
            <person name="Pitluck S."/>
            <person name="Mikhailova N."/>
            <person name="Pati A."/>
            <person name="Ivanova N."/>
            <person name="Mavromatis K."/>
            <person name="Chen A."/>
            <person name="Palaniappan K."/>
            <person name="Chain P."/>
            <person name="Land M."/>
            <person name="Hauser L."/>
            <person name="Chang Y.J."/>
            <person name="Jeffries C.D."/>
            <person name="Chertkov O."/>
            <person name="Brettin T."/>
            <person name="Detter J.C."/>
            <person name="Han C."/>
            <person name="Ali Z."/>
            <person name="Tindall B.J."/>
            <person name="Goker M."/>
            <person name="Bristow J."/>
            <person name="Eisen J.A."/>
            <person name="Markowitz V."/>
            <person name="Hugenholtz P."/>
            <person name="Kyrpides N.C."/>
            <person name="Klenk H.P."/>
        </authorList>
    </citation>
    <scope>NUCLEOTIDE SEQUENCE [LARGE SCALE GENOMIC DNA]</scope>
    <source>
        <strain evidence="7">DSM 44928 / JCM 14897 / NBRC 102108 / NRRL B-24433 / ID139908</strain>
    </source>
</reference>
<evidence type="ECO:0000259" key="5">
    <source>
        <dbReference type="Pfam" id="PF22666"/>
    </source>
</evidence>
<dbReference type="PANTHER" id="PTHR43730">
    <property type="entry name" value="BETA-MANNOSIDASE"/>
    <property type="match status" value="1"/>
</dbReference>
<evidence type="ECO:0000256" key="3">
    <source>
        <dbReference type="ARBA" id="ARBA00022801"/>
    </source>
</evidence>
<dbReference type="EC" id="3.2.1.25" evidence="2"/>
<keyword evidence="7" id="KW-1185">Reference proteome</keyword>
<dbReference type="SUPFAM" id="SSF49785">
    <property type="entry name" value="Galactose-binding domain-like"/>
    <property type="match status" value="1"/>
</dbReference>
<dbReference type="HOGENOM" id="CLU_005015_3_2_11"/>
<organism evidence="6 7">
    <name type="scientific">Catenulispora acidiphila (strain DSM 44928 / JCM 14897 / NBRC 102108 / NRRL B-24433 / ID139908)</name>
    <dbReference type="NCBI Taxonomy" id="479433"/>
    <lineage>
        <taxon>Bacteria</taxon>
        <taxon>Bacillati</taxon>
        <taxon>Actinomycetota</taxon>
        <taxon>Actinomycetes</taxon>
        <taxon>Catenulisporales</taxon>
        <taxon>Catenulisporaceae</taxon>
        <taxon>Catenulispora</taxon>
    </lineage>
</organism>
<name>C7QC05_CATAD</name>
<proteinExistence type="predicted"/>
<gene>
    <name evidence="6" type="ordered locus">Caci_3722</name>
</gene>
<dbReference type="Proteomes" id="UP000000851">
    <property type="component" value="Chromosome"/>
</dbReference>
<dbReference type="InterPro" id="IPR017853">
    <property type="entry name" value="GH"/>
</dbReference>
<dbReference type="GO" id="GO:0005975">
    <property type="term" value="P:carbohydrate metabolic process"/>
    <property type="evidence" value="ECO:0007669"/>
    <property type="project" value="UniProtKB-ARBA"/>
</dbReference>